<reference evidence="2" key="1">
    <citation type="submission" date="2020-10" db="EMBL/GenBank/DDBJ databases">
        <title>Microbiome of the Black Sea water column analyzed by genome centric metagenomics.</title>
        <authorList>
            <person name="Cabello-Yeves P.J."/>
            <person name="Callieri C."/>
            <person name="Picazo A."/>
            <person name="Mehrshad M."/>
            <person name="Haro-Moreno J.M."/>
            <person name="Roda-Garcia J."/>
            <person name="Dzembekova N."/>
            <person name="Slabakova V."/>
            <person name="Slabakova N."/>
            <person name="Moncheva S."/>
            <person name="Rodriguez-Valera F."/>
        </authorList>
    </citation>
    <scope>NUCLEOTIDE SEQUENCE</scope>
    <source>
        <strain evidence="2">BS307-5m-G49</strain>
    </source>
</reference>
<feature type="transmembrane region" description="Helical" evidence="1">
    <location>
        <begin position="57"/>
        <end position="79"/>
    </location>
</feature>
<sequence>MSFQKIVGLLVLFQSILLFLPLIILGNSINWPDSLDYPASQSLPLILNNLDQVRLGYGIYLFYSILWILVGTLIARIALDKKEIDTLFIVAIVLISISALARSIGIIRWLIASPFLAEIYPTATEVSKETIVIIQTVINNWGGAIGEILGVSLFTSGWLVAVSLIILRNNSLPRTLGWFGLVVSVILSSPVIELFGMSASIFISTLSIHLWLFLTGLIILFKKPKENY</sequence>
<dbReference type="EMBL" id="JADHQC010000004">
    <property type="protein sequence ID" value="MBL6811516.1"/>
    <property type="molecule type" value="Genomic_DNA"/>
</dbReference>
<feature type="transmembrane region" description="Helical" evidence="1">
    <location>
        <begin position="7"/>
        <end position="29"/>
    </location>
</feature>
<feature type="transmembrane region" description="Helical" evidence="1">
    <location>
        <begin position="86"/>
        <end position="111"/>
    </location>
</feature>
<feature type="transmembrane region" description="Helical" evidence="1">
    <location>
        <begin position="176"/>
        <end position="195"/>
    </location>
</feature>
<feature type="transmembrane region" description="Helical" evidence="1">
    <location>
        <begin position="148"/>
        <end position="167"/>
    </location>
</feature>
<dbReference type="Pfam" id="PF14329">
    <property type="entry name" value="DUF4386"/>
    <property type="match status" value="1"/>
</dbReference>
<evidence type="ECO:0000256" key="1">
    <source>
        <dbReference type="SAM" id="Phobius"/>
    </source>
</evidence>
<evidence type="ECO:0000313" key="2">
    <source>
        <dbReference type="EMBL" id="MBL6811516.1"/>
    </source>
</evidence>
<dbReference type="Proteomes" id="UP000744438">
    <property type="component" value="Unassembled WGS sequence"/>
</dbReference>
<keyword evidence="1" id="KW-0812">Transmembrane</keyword>
<feature type="transmembrane region" description="Helical" evidence="1">
    <location>
        <begin position="201"/>
        <end position="221"/>
    </location>
</feature>
<accession>A0A937LC32</accession>
<evidence type="ECO:0000313" key="3">
    <source>
        <dbReference type="Proteomes" id="UP000744438"/>
    </source>
</evidence>
<protein>
    <submittedName>
        <fullName evidence="2">DUF4386 family protein</fullName>
    </submittedName>
</protein>
<keyword evidence="1" id="KW-1133">Transmembrane helix</keyword>
<organism evidence="2 3">
    <name type="scientific">SAR86 cluster bacterium</name>
    <dbReference type="NCBI Taxonomy" id="2030880"/>
    <lineage>
        <taxon>Bacteria</taxon>
        <taxon>Pseudomonadati</taxon>
        <taxon>Pseudomonadota</taxon>
        <taxon>Gammaproteobacteria</taxon>
        <taxon>SAR86 cluster</taxon>
    </lineage>
</organism>
<keyword evidence="1" id="KW-0472">Membrane</keyword>
<dbReference type="AlphaFoldDB" id="A0A937LC32"/>
<comment type="caution">
    <text evidence="2">The sequence shown here is derived from an EMBL/GenBank/DDBJ whole genome shotgun (WGS) entry which is preliminary data.</text>
</comment>
<name>A0A937LC32_9GAMM</name>
<gene>
    <name evidence="2" type="ORF">ISQ63_01375</name>
</gene>
<proteinExistence type="predicted"/>
<dbReference type="InterPro" id="IPR025495">
    <property type="entry name" value="DUF4386"/>
</dbReference>